<accession>A0A402Q2C6</accession>
<evidence type="ECO:0000313" key="1">
    <source>
        <dbReference type="EMBL" id="MIK91559.1"/>
    </source>
</evidence>
<dbReference type="AlphaFoldDB" id="A0A402Q2C6"/>
<dbReference type="EMBL" id="RSMR01000005">
    <property type="protein sequence ID" value="MIK91559.1"/>
    <property type="molecule type" value="Genomic_DNA"/>
</dbReference>
<name>A0A402Q2C6_SALER</name>
<comment type="caution">
    <text evidence="1">The sequence shown here is derived from an EMBL/GenBank/DDBJ whole genome shotgun (WGS) entry which is preliminary data.</text>
</comment>
<sequence>MNNSQNKADIKRLAEATRDIAIVSYYALSEINAVGKLVQSWMETTEAYRNPEIISRAIDSIVYIAREALESVEGEAKLAGCEYMDANTKRRLQAAEEYREGIEN</sequence>
<proteinExistence type="predicted"/>
<reference evidence="1" key="1">
    <citation type="submission" date="2018-08" db="EMBL/GenBank/DDBJ databases">
        <authorList>
            <consortium name="GenomeTrakr network: Whole genome sequencing for foodborne pathogen traceback"/>
        </authorList>
    </citation>
    <scope>NUCLEOTIDE SEQUENCE [LARGE SCALE GENOMIC DNA]</scope>
    <source>
        <strain evidence="1">FLUFL-1338</strain>
    </source>
</reference>
<protein>
    <submittedName>
        <fullName evidence="1">Uncharacterized protein</fullName>
    </submittedName>
</protein>
<dbReference type="Proteomes" id="UP000885283">
    <property type="component" value="Unassembled WGS sequence"/>
</dbReference>
<organism evidence="1">
    <name type="scientific">Salmonella enterica</name>
    <name type="common">Salmonella choleraesuis</name>
    <dbReference type="NCBI Taxonomy" id="28901"/>
    <lineage>
        <taxon>Bacteria</taxon>
        <taxon>Pseudomonadati</taxon>
        <taxon>Pseudomonadota</taxon>
        <taxon>Gammaproteobacteria</taxon>
        <taxon>Enterobacterales</taxon>
        <taxon>Enterobacteriaceae</taxon>
        <taxon>Salmonella</taxon>
    </lineage>
</organism>
<gene>
    <name evidence="1" type="ORF">KO51_08185</name>
</gene>